<dbReference type="Proteomes" id="UP000018466">
    <property type="component" value="Unassembled WGS sequence"/>
</dbReference>
<evidence type="ECO:0000313" key="2">
    <source>
        <dbReference type="Proteomes" id="UP000018466"/>
    </source>
</evidence>
<proteinExistence type="predicted"/>
<name>A0AA37DFX4_9FIRM</name>
<dbReference type="EMBL" id="AGEL01000013">
    <property type="protein sequence ID" value="EHO16016.1"/>
    <property type="molecule type" value="Genomic_DNA"/>
</dbReference>
<sequence>MRIKFTEEEKRLFDKVMPYAAKGGGIRPDAPPEIQAIYARLVEITNQYLSPYSTPMTPIHKDSCDLSDDNQDN</sequence>
<dbReference type="GeneID" id="86941294"/>
<accession>A0AA37DFX4</accession>
<dbReference type="RefSeq" id="WP_009533394.1">
    <property type="nucleotide sequence ID" value="NZ_JH590863.1"/>
</dbReference>
<keyword evidence="2" id="KW-1185">Reference proteome</keyword>
<organism evidence="1 2">
    <name type="scientific">Stomatobaculum longum</name>
    <dbReference type="NCBI Taxonomy" id="796942"/>
    <lineage>
        <taxon>Bacteria</taxon>
        <taxon>Bacillati</taxon>
        <taxon>Bacillota</taxon>
        <taxon>Clostridia</taxon>
        <taxon>Lachnospirales</taxon>
        <taxon>Lachnospiraceae</taxon>
        <taxon>Stomatobaculum</taxon>
    </lineage>
</organism>
<gene>
    <name evidence="1" type="ORF">HMPREF9623_01562</name>
</gene>
<comment type="caution">
    <text evidence="1">The sequence shown here is derived from an EMBL/GenBank/DDBJ whole genome shotgun (WGS) entry which is preliminary data.</text>
</comment>
<protein>
    <submittedName>
        <fullName evidence="1">Uncharacterized protein</fullName>
    </submittedName>
</protein>
<reference evidence="1 2" key="1">
    <citation type="submission" date="2011-10" db="EMBL/GenBank/DDBJ databases">
        <title>The Genome Sequence of Lachnospiraceae bacterium ACC2.</title>
        <authorList>
            <consortium name="The Broad Institute Genome Sequencing Platform"/>
            <person name="Earl A."/>
            <person name="Ward D."/>
            <person name="Feldgarden M."/>
            <person name="Gevers D."/>
            <person name="Sizova M."/>
            <person name="Hazen A."/>
            <person name="Epstein S."/>
            <person name="Young S.K."/>
            <person name="Zeng Q."/>
            <person name="Gargeya S."/>
            <person name="Fitzgerald M."/>
            <person name="Haas B."/>
            <person name="Abouelleil A."/>
            <person name="Alvarado L."/>
            <person name="Arachchi H.M."/>
            <person name="Berlin A."/>
            <person name="Brown A."/>
            <person name="Chapman S.B."/>
            <person name="Chen Z."/>
            <person name="Dunbar C."/>
            <person name="Freedman E."/>
            <person name="Gearin G."/>
            <person name="Goldberg J."/>
            <person name="Griggs A."/>
            <person name="Gujja S."/>
            <person name="Heiman D."/>
            <person name="Howarth C."/>
            <person name="Larson L."/>
            <person name="Lui A."/>
            <person name="MacDonald P.J.P."/>
            <person name="Montmayeur A."/>
            <person name="Murphy C."/>
            <person name="Neiman D."/>
            <person name="Pearson M."/>
            <person name="Priest M."/>
            <person name="Roberts A."/>
            <person name="Saif S."/>
            <person name="Shea T."/>
            <person name="Shenoy N."/>
            <person name="Sisk P."/>
            <person name="Stolte C."/>
            <person name="Sykes S."/>
            <person name="Wortman J."/>
            <person name="Nusbaum C."/>
            <person name="Birren B."/>
        </authorList>
    </citation>
    <scope>NUCLEOTIDE SEQUENCE [LARGE SCALE GENOMIC DNA]</scope>
    <source>
        <strain evidence="1 2">ACC2</strain>
    </source>
</reference>
<evidence type="ECO:0000313" key="1">
    <source>
        <dbReference type="EMBL" id="EHO16016.1"/>
    </source>
</evidence>
<dbReference type="AlphaFoldDB" id="A0AA37DFX4"/>